<keyword evidence="3" id="KW-0813">Transport</keyword>
<keyword evidence="8 9" id="KW-0472">Membrane</keyword>
<organism evidence="10">
    <name type="scientific">marine sediment metagenome</name>
    <dbReference type="NCBI Taxonomy" id="412755"/>
    <lineage>
        <taxon>unclassified sequences</taxon>
        <taxon>metagenomes</taxon>
        <taxon>ecological metagenomes</taxon>
    </lineage>
</organism>
<evidence type="ECO:0000313" key="10">
    <source>
        <dbReference type="EMBL" id="GAG88497.1"/>
    </source>
</evidence>
<dbReference type="NCBIfam" id="TIGR00810">
    <property type="entry name" value="secG"/>
    <property type="match status" value="1"/>
</dbReference>
<evidence type="ECO:0008006" key="11">
    <source>
        <dbReference type="Google" id="ProtNLM"/>
    </source>
</evidence>
<dbReference type="Pfam" id="PF03840">
    <property type="entry name" value="SecG"/>
    <property type="match status" value="1"/>
</dbReference>
<reference evidence="10" key="1">
    <citation type="journal article" date="2014" name="Front. Microbiol.">
        <title>High frequency of phylogenetically diverse reductive dehalogenase-homologous genes in deep subseafloor sedimentary metagenomes.</title>
        <authorList>
            <person name="Kawai M."/>
            <person name="Futagami T."/>
            <person name="Toyoda A."/>
            <person name="Takaki Y."/>
            <person name="Nishi S."/>
            <person name="Hori S."/>
            <person name="Arai W."/>
            <person name="Tsubouchi T."/>
            <person name="Morono Y."/>
            <person name="Uchiyama I."/>
            <person name="Ito T."/>
            <person name="Fujiyama A."/>
            <person name="Inagaki F."/>
            <person name="Takami H."/>
        </authorList>
    </citation>
    <scope>NUCLEOTIDE SEQUENCE</scope>
    <source>
        <strain evidence="10">Expedition CK06-06</strain>
    </source>
</reference>
<evidence type="ECO:0000256" key="6">
    <source>
        <dbReference type="ARBA" id="ARBA00022989"/>
    </source>
</evidence>
<evidence type="ECO:0000256" key="1">
    <source>
        <dbReference type="ARBA" id="ARBA00004141"/>
    </source>
</evidence>
<evidence type="ECO:0000256" key="8">
    <source>
        <dbReference type="ARBA" id="ARBA00023136"/>
    </source>
</evidence>
<comment type="similarity">
    <text evidence="2">Belongs to the SecG family.</text>
</comment>
<evidence type="ECO:0000256" key="9">
    <source>
        <dbReference type="SAM" id="Phobius"/>
    </source>
</evidence>
<keyword evidence="5" id="KW-0653">Protein transport</keyword>
<feature type="transmembrane region" description="Helical" evidence="9">
    <location>
        <begin position="6"/>
        <end position="22"/>
    </location>
</feature>
<evidence type="ECO:0000256" key="7">
    <source>
        <dbReference type="ARBA" id="ARBA00023010"/>
    </source>
</evidence>
<dbReference type="GO" id="GO:0009306">
    <property type="term" value="P:protein secretion"/>
    <property type="evidence" value="ECO:0007669"/>
    <property type="project" value="InterPro"/>
</dbReference>
<feature type="transmembrane region" description="Helical" evidence="9">
    <location>
        <begin position="50"/>
        <end position="70"/>
    </location>
</feature>
<evidence type="ECO:0000256" key="4">
    <source>
        <dbReference type="ARBA" id="ARBA00022692"/>
    </source>
</evidence>
<evidence type="ECO:0000256" key="2">
    <source>
        <dbReference type="ARBA" id="ARBA00008445"/>
    </source>
</evidence>
<evidence type="ECO:0000256" key="5">
    <source>
        <dbReference type="ARBA" id="ARBA00022927"/>
    </source>
</evidence>
<evidence type="ECO:0000256" key="3">
    <source>
        <dbReference type="ARBA" id="ARBA00022448"/>
    </source>
</evidence>
<keyword evidence="4 9" id="KW-0812">Transmembrane</keyword>
<sequence length="71" mass="7419">MNTILNYIQIVVAVLLVIVVLLQQKGTSLGGAFGGGGDVYASRRGLEQSLYIATIILGVIFVGLAITTIVL</sequence>
<dbReference type="InterPro" id="IPR004692">
    <property type="entry name" value="SecG"/>
</dbReference>
<keyword evidence="6 9" id="KW-1133">Transmembrane helix</keyword>
<protein>
    <recommendedName>
        <fullName evidence="11">Protein-export membrane protein SecG</fullName>
    </recommendedName>
</protein>
<proteinExistence type="inferred from homology"/>
<comment type="caution">
    <text evidence="10">The sequence shown here is derived from an EMBL/GenBank/DDBJ whole genome shotgun (WGS) entry which is preliminary data.</text>
</comment>
<accession>X1C5B1</accession>
<dbReference type="GO" id="GO:0015450">
    <property type="term" value="F:protein-transporting ATPase activity"/>
    <property type="evidence" value="ECO:0007669"/>
    <property type="project" value="InterPro"/>
</dbReference>
<name>X1C5B1_9ZZZZ</name>
<dbReference type="AlphaFoldDB" id="X1C5B1"/>
<gene>
    <name evidence="10" type="ORF">S01H4_24833</name>
</gene>
<comment type="subcellular location">
    <subcellularLocation>
        <location evidence="1">Membrane</location>
        <topology evidence="1">Multi-pass membrane protein</topology>
    </subcellularLocation>
</comment>
<dbReference type="EMBL" id="BART01011732">
    <property type="protein sequence ID" value="GAG88497.1"/>
    <property type="molecule type" value="Genomic_DNA"/>
</dbReference>
<dbReference type="GO" id="GO:0016020">
    <property type="term" value="C:membrane"/>
    <property type="evidence" value="ECO:0007669"/>
    <property type="project" value="UniProtKB-SubCell"/>
</dbReference>
<keyword evidence="7" id="KW-0811">Translocation</keyword>